<evidence type="ECO:0000256" key="1">
    <source>
        <dbReference type="SAM" id="MobiDB-lite"/>
    </source>
</evidence>
<feature type="region of interest" description="Disordered" evidence="1">
    <location>
        <begin position="404"/>
        <end position="423"/>
    </location>
</feature>
<dbReference type="EMBL" id="JAJTWU010000005">
    <property type="protein sequence ID" value="MCE4555440.1"/>
    <property type="molecule type" value="Genomic_DNA"/>
</dbReference>
<feature type="chain" id="PRO_5046545457" description="Lipoprotein" evidence="2">
    <location>
        <begin position="29"/>
        <end position="610"/>
    </location>
</feature>
<comment type="caution">
    <text evidence="3">The sequence shown here is derived from an EMBL/GenBank/DDBJ whole genome shotgun (WGS) entry which is preliminary data.</text>
</comment>
<dbReference type="Proteomes" id="UP001200741">
    <property type="component" value="Unassembled WGS sequence"/>
</dbReference>
<gene>
    <name evidence="3" type="ORF">LXT13_13570</name>
</gene>
<sequence>MIISFSSPIRRSSAALLLALLAACGGGGGTEPPTTTPQPQPASALVVPVPPSASGDTVVQATYQPGVRELGTASGTPQLLQSDIDGGLQFSAAPGAQVGQVLIVAGRAYVVTAVDATGSRLSTRAPELGEVFASLRLKASMQDASAIPAPAGLARPMASATGSTSFAAELGSLGPVGVSYKGQLAMKLNLDLDFTAASGFKTFDLTGDLSFTQTLQLHLQTTAADGSTSKGLELARFRYVIPQTLGLAQVEVPVMLQAQASGDAKMEMRVIDGETRAHVALHYDPASGQLQSSNAIDSSAASQPPTGTPAPAKATTSLGLQLKVGPDLQLRLLETIAPLSASLRANFGVSGQVVSDGLHNCVGWKAELSLEAGAKLRRGSGDMQASGSTAPWPLGSGGDLAACQAPPATEPGPPPTPPTPGAAPVDGLALLPLPAGAEQLTGYQLVLAVDAVAPDVQTAFNVGTPCWQQPVFDLEAKPLETVQACAHTLQPQLRRADGSGVDVGSSDDWIVRFEGPSTPTCAADLQDPLLGLVRDGVPLTHKQGNFSTTVTYAIAPASMHANQFSAVCQLQITERLTGKRYVLRSPLWVAPAGRLMVSGPYGVLWTWWGN</sequence>
<feature type="compositionally biased region" description="Polar residues" evidence="1">
    <location>
        <begin position="292"/>
        <end position="303"/>
    </location>
</feature>
<protein>
    <recommendedName>
        <fullName evidence="5">Lipoprotein</fullName>
    </recommendedName>
</protein>
<name>A0ABS8XUT9_9BURK</name>
<evidence type="ECO:0000313" key="4">
    <source>
        <dbReference type="Proteomes" id="UP001200741"/>
    </source>
</evidence>
<evidence type="ECO:0000313" key="3">
    <source>
        <dbReference type="EMBL" id="MCE4555440.1"/>
    </source>
</evidence>
<evidence type="ECO:0000256" key="2">
    <source>
        <dbReference type="SAM" id="SignalP"/>
    </source>
</evidence>
<dbReference type="RefSeq" id="WP_233372458.1">
    <property type="nucleotide sequence ID" value="NZ_JAJTWU010000005.1"/>
</dbReference>
<organism evidence="3 4">
    <name type="scientific">Pelomonas cellulosilytica</name>
    <dbReference type="NCBI Taxonomy" id="2906762"/>
    <lineage>
        <taxon>Bacteria</taxon>
        <taxon>Pseudomonadati</taxon>
        <taxon>Pseudomonadota</taxon>
        <taxon>Betaproteobacteria</taxon>
        <taxon>Burkholderiales</taxon>
        <taxon>Sphaerotilaceae</taxon>
        <taxon>Roseateles</taxon>
    </lineage>
</organism>
<evidence type="ECO:0008006" key="5">
    <source>
        <dbReference type="Google" id="ProtNLM"/>
    </source>
</evidence>
<accession>A0ABS8XUT9</accession>
<keyword evidence="2" id="KW-0732">Signal</keyword>
<feature type="region of interest" description="Disordered" evidence="1">
    <location>
        <begin position="292"/>
        <end position="313"/>
    </location>
</feature>
<reference evidence="3 4" key="1">
    <citation type="submission" date="2021-12" db="EMBL/GenBank/DDBJ databases">
        <title>Genome seq of P8.</title>
        <authorList>
            <person name="Seo T."/>
        </authorList>
    </citation>
    <scope>NUCLEOTIDE SEQUENCE [LARGE SCALE GENOMIC DNA]</scope>
    <source>
        <strain evidence="3 4">P8</strain>
    </source>
</reference>
<proteinExistence type="predicted"/>
<feature type="compositionally biased region" description="Pro residues" evidence="1">
    <location>
        <begin position="408"/>
        <end position="421"/>
    </location>
</feature>
<keyword evidence="4" id="KW-1185">Reference proteome</keyword>
<feature type="signal peptide" evidence="2">
    <location>
        <begin position="1"/>
        <end position="28"/>
    </location>
</feature>